<sequence>MVEEQDPYPTLETSGHGAAAALDDTSMTIFEVGRLRTPPVVLTSIIRLGSGCQNPDRPKEHVFVELARCGSAAGAVDQLVLRRETLGLCGFNVHLRQWPRVDNVLGFQQ</sequence>
<dbReference type="EMBL" id="BGZK01000657">
    <property type="protein sequence ID" value="GBP54923.1"/>
    <property type="molecule type" value="Genomic_DNA"/>
</dbReference>
<name>A0A4C1WVI7_EUMVA</name>
<keyword evidence="2" id="KW-1185">Reference proteome</keyword>
<reference evidence="1 2" key="1">
    <citation type="journal article" date="2019" name="Commun. Biol.">
        <title>The bagworm genome reveals a unique fibroin gene that provides high tensile strength.</title>
        <authorList>
            <person name="Kono N."/>
            <person name="Nakamura H."/>
            <person name="Ohtoshi R."/>
            <person name="Tomita M."/>
            <person name="Numata K."/>
            <person name="Arakawa K."/>
        </authorList>
    </citation>
    <scope>NUCLEOTIDE SEQUENCE [LARGE SCALE GENOMIC DNA]</scope>
</reference>
<dbReference type="AlphaFoldDB" id="A0A4C1WVI7"/>
<protein>
    <submittedName>
        <fullName evidence="1">Uncharacterized protein</fullName>
    </submittedName>
</protein>
<evidence type="ECO:0000313" key="1">
    <source>
        <dbReference type="EMBL" id="GBP54923.1"/>
    </source>
</evidence>
<organism evidence="1 2">
    <name type="scientific">Eumeta variegata</name>
    <name type="common">Bagworm moth</name>
    <name type="synonym">Eumeta japonica</name>
    <dbReference type="NCBI Taxonomy" id="151549"/>
    <lineage>
        <taxon>Eukaryota</taxon>
        <taxon>Metazoa</taxon>
        <taxon>Ecdysozoa</taxon>
        <taxon>Arthropoda</taxon>
        <taxon>Hexapoda</taxon>
        <taxon>Insecta</taxon>
        <taxon>Pterygota</taxon>
        <taxon>Neoptera</taxon>
        <taxon>Endopterygota</taxon>
        <taxon>Lepidoptera</taxon>
        <taxon>Glossata</taxon>
        <taxon>Ditrysia</taxon>
        <taxon>Tineoidea</taxon>
        <taxon>Psychidae</taxon>
        <taxon>Oiketicinae</taxon>
        <taxon>Eumeta</taxon>
    </lineage>
</organism>
<evidence type="ECO:0000313" key="2">
    <source>
        <dbReference type="Proteomes" id="UP000299102"/>
    </source>
</evidence>
<dbReference type="Proteomes" id="UP000299102">
    <property type="component" value="Unassembled WGS sequence"/>
</dbReference>
<accession>A0A4C1WVI7</accession>
<proteinExistence type="predicted"/>
<comment type="caution">
    <text evidence="1">The sequence shown here is derived from an EMBL/GenBank/DDBJ whole genome shotgun (WGS) entry which is preliminary data.</text>
</comment>
<gene>
    <name evidence="1" type="ORF">EVAR_29765_1</name>
</gene>